<accession>A0AAN6F3E4</accession>
<dbReference type="AlphaFoldDB" id="A0AAN6F3E4"/>
<dbReference type="Proteomes" id="UP001168146">
    <property type="component" value="Unassembled WGS sequence"/>
</dbReference>
<name>A0AAN6F3E4_9PEZI</name>
<evidence type="ECO:0000313" key="2">
    <source>
        <dbReference type="Proteomes" id="UP001168146"/>
    </source>
</evidence>
<dbReference type="InterPro" id="IPR021833">
    <property type="entry name" value="DUF3425"/>
</dbReference>
<evidence type="ECO:0000313" key="1">
    <source>
        <dbReference type="EMBL" id="KAK0301756.1"/>
    </source>
</evidence>
<organism evidence="1 2">
    <name type="scientific">Friedmanniomyces endolithicus</name>
    <dbReference type="NCBI Taxonomy" id="329885"/>
    <lineage>
        <taxon>Eukaryota</taxon>
        <taxon>Fungi</taxon>
        <taxon>Dikarya</taxon>
        <taxon>Ascomycota</taxon>
        <taxon>Pezizomycotina</taxon>
        <taxon>Dothideomycetes</taxon>
        <taxon>Dothideomycetidae</taxon>
        <taxon>Mycosphaerellales</taxon>
        <taxon>Teratosphaeriaceae</taxon>
        <taxon>Friedmanniomyces</taxon>
    </lineage>
</organism>
<dbReference type="PANTHER" id="PTHR37012">
    <property type="entry name" value="B-ZIP TRANSCRIPTION FACTOR (EUROFUNG)-RELATED"/>
    <property type="match status" value="1"/>
</dbReference>
<dbReference type="EMBL" id="JASUXU010000272">
    <property type="protein sequence ID" value="KAK0301756.1"/>
    <property type="molecule type" value="Genomic_DNA"/>
</dbReference>
<comment type="caution">
    <text evidence="1">The sequence shown here is derived from an EMBL/GenBank/DDBJ whole genome shotgun (WGS) entry which is preliminary data.</text>
</comment>
<gene>
    <name evidence="1" type="ORF">LTR82_018131</name>
</gene>
<sequence>MPHEMWIDLIPWPEVRDVLIRQGGNVVQLCDISVGFAALVTLDWPYSPADLIDHDPWTNVVTLNPLFERHVLTLENWSLQLQAIRQYPILAGHVRVAW</sequence>
<protein>
    <submittedName>
        <fullName evidence="1">Uncharacterized protein</fullName>
    </submittedName>
</protein>
<dbReference type="PANTHER" id="PTHR37012:SF2">
    <property type="entry name" value="BZIP DOMAIN-CONTAINING PROTEIN-RELATED"/>
    <property type="match status" value="1"/>
</dbReference>
<reference evidence="1" key="1">
    <citation type="submission" date="2021-12" db="EMBL/GenBank/DDBJ databases">
        <title>Black yeast isolated from Biological Soil Crust.</title>
        <authorList>
            <person name="Kurbessoian T."/>
        </authorList>
    </citation>
    <scope>NUCLEOTIDE SEQUENCE</scope>
    <source>
        <strain evidence="1">CCFEE 5208</strain>
    </source>
</reference>
<dbReference type="Pfam" id="PF11905">
    <property type="entry name" value="DUF3425"/>
    <property type="match status" value="1"/>
</dbReference>
<proteinExistence type="predicted"/>